<comment type="caution">
    <text evidence="2">The sequence shown here is derived from an EMBL/GenBank/DDBJ whole genome shotgun (WGS) entry which is preliminary data.</text>
</comment>
<dbReference type="AlphaFoldDB" id="A0A1V9G0I2"/>
<proteinExistence type="predicted"/>
<dbReference type="InterPro" id="IPR000595">
    <property type="entry name" value="cNMP-bd_dom"/>
</dbReference>
<dbReference type="STRING" id="1703345.A3860_22105"/>
<dbReference type="Proteomes" id="UP000192796">
    <property type="component" value="Unassembled WGS sequence"/>
</dbReference>
<organism evidence="2 3">
    <name type="scientific">Niastella vici</name>
    <dbReference type="NCBI Taxonomy" id="1703345"/>
    <lineage>
        <taxon>Bacteria</taxon>
        <taxon>Pseudomonadati</taxon>
        <taxon>Bacteroidota</taxon>
        <taxon>Chitinophagia</taxon>
        <taxon>Chitinophagales</taxon>
        <taxon>Chitinophagaceae</taxon>
        <taxon>Niastella</taxon>
    </lineage>
</organism>
<dbReference type="OrthoDB" id="948610at2"/>
<evidence type="ECO:0000313" key="2">
    <source>
        <dbReference type="EMBL" id="OQP64103.1"/>
    </source>
</evidence>
<reference evidence="2 3" key="1">
    <citation type="submission" date="2016-03" db="EMBL/GenBank/DDBJ databases">
        <title>Niastella vici sp. nov., isolated from farmland soil.</title>
        <authorList>
            <person name="Chen L."/>
            <person name="Wang D."/>
            <person name="Yang S."/>
            <person name="Wang G."/>
        </authorList>
    </citation>
    <scope>NUCLEOTIDE SEQUENCE [LARGE SCALE GENOMIC DNA]</scope>
    <source>
        <strain evidence="2 3">DJ57</strain>
    </source>
</reference>
<accession>A0A1V9G0I2</accession>
<dbReference type="EMBL" id="LVYD01000043">
    <property type="protein sequence ID" value="OQP64103.1"/>
    <property type="molecule type" value="Genomic_DNA"/>
</dbReference>
<keyword evidence="3" id="KW-1185">Reference proteome</keyword>
<dbReference type="PROSITE" id="PS50042">
    <property type="entry name" value="CNMP_BINDING_3"/>
    <property type="match status" value="1"/>
</dbReference>
<dbReference type="Pfam" id="PF00027">
    <property type="entry name" value="cNMP_binding"/>
    <property type="match status" value="1"/>
</dbReference>
<sequence length="193" mass="22738">MYQLINNIKQFAYLSKESLDLVIPLFSKMEYRKGDEFIRFGKPCQSLFLIERGYCRAYNIQDGEEVNLEFFFEFETVTNKNSYLFNKPADFSVVACEPMIVHKVDKKDLVPLLLQHPELEIAGKKNLELIAAKQEKQLQLFRILTAKERYSFLEKNYPELVQRVSISQLASYLGVKRETLSRIRNKRMRPVIL</sequence>
<dbReference type="SUPFAM" id="SSF51206">
    <property type="entry name" value="cAMP-binding domain-like"/>
    <property type="match status" value="1"/>
</dbReference>
<protein>
    <recommendedName>
        <fullName evidence="1">Cyclic nucleotide-binding domain-containing protein</fullName>
    </recommendedName>
</protein>
<name>A0A1V9G0I2_9BACT</name>
<dbReference type="InterPro" id="IPR014710">
    <property type="entry name" value="RmlC-like_jellyroll"/>
</dbReference>
<feature type="domain" description="Cyclic nucleotide-binding" evidence="1">
    <location>
        <begin position="10"/>
        <end position="113"/>
    </location>
</feature>
<gene>
    <name evidence="2" type="ORF">A3860_22105</name>
</gene>
<evidence type="ECO:0000313" key="3">
    <source>
        <dbReference type="Proteomes" id="UP000192796"/>
    </source>
</evidence>
<dbReference type="InterPro" id="IPR018490">
    <property type="entry name" value="cNMP-bd_dom_sf"/>
</dbReference>
<evidence type="ECO:0000259" key="1">
    <source>
        <dbReference type="PROSITE" id="PS50042"/>
    </source>
</evidence>
<dbReference type="RefSeq" id="WP_081147284.1">
    <property type="nucleotide sequence ID" value="NZ_LVYD01000043.1"/>
</dbReference>
<dbReference type="Gene3D" id="2.60.120.10">
    <property type="entry name" value="Jelly Rolls"/>
    <property type="match status" value="1"/>
</dbReference>
<dbReference type="CDD" id="cd00038">
    <property type="entry name" value="CAP_ED"/>
    <property type="match status" value="1"/>
</dbReference>